<accession>A0A212EQS0</accession>
<protein>
    <submittedName>
        <fullName evidence="1">Uncharacterized protein</fullName>
    </submittedName>
</protein>
<reference evidence="1 2" key="1">
    <citation type="journal article" date="2011" name="Cell">
        <title>The monarch butterfly genome yields insights into long-distance migration.</title>
        <authorList>
            <person name="Zhan S."/>
            <person name="Merlin C."/>
            <person name="Boore J.L."/>
            <person name="Reppert S.M."/>
        </authorList>
    </citation>
    <scope>NUCLEOTIDE SEQUENCE [LARGE SCALE GENOMIC DNA]</scope>
    <source>
        <strain evidence="1">F-2</strain>
    </source>
</reference>
<dbReference type="KEGG" id="dpl:KGM_206376A"/>
<dbReference type="EMBL" id="AGBW02013246">
    <property type="protein sequence ID" value="OWR43827.1"/>
    <property type="molecule type" value="Genomic_DNA"/>
</dbReference>
<keyword evidence="2" id="KW-1185">Reference proteome</keyword>
<evidence type="ECO:0000313" key="1">
    <source>
        <dbReference type="EMBL" id="OWR43827.1"/>
    </source>
</evidence>
<feature type="non-terminal residue" evidence="1">
    <location>
        <position position="20"/>
    </location>
</feature>
<dbReference type="Proteomes" id="UP000007151">
    <property type="component" value="Unassembled WGS sequence"/>
</dbReference>
<evidence type="ECO:0000313" key="2">
    <source>
        <dbReference type="Proteomes" id="UP000007151"/>
    </source>
</evidence>
<sequence length="20" mass="2204">MDDGSVKIQSGININIKRTD</sequence>
<proteinExistence type="predicted"/>
<dbReference type="AlphaFoldDB" id="A0A212EQS0"/>
<gene>
    <name evidence="1" type="ORF">KGM_206376A</name>
</gene>
<organism evidence="1 2">
    <name type="scientific">Danaus plexippus plexippus</name>
    <dbReference type="NCBI Taxonomy" id="278856"/>
    <lineage>
        <taxon>Eukaryota</taxon>
        <taxon>Metazoa</taxon>
        <taxon>Ecdysozoa</taxon>
        <taxon>Arthropoda</taxon>
        <taxon>Hexapoda</taxon>
        <taxon>Insecta</taxon>
        <taxon>Pterygota</taxon>
        <taxon>Neoptera</taxon>
        <taxon>Endopterygota</taxon>
        <taxon>Lepidoptera</taxon>
        <taxon>Glossata</taxon>
        <taxon>Ditrysia</taxon>
        <taxon>Papilionoidea</taxon>
        <taxon>Nymphalidae</taxon>
        <taxon>Danainae</taxon>
        <taxon>Danaini</taxon>
        <taxon>Danaina</taxon>
        <taxon>Danaus</taxon>
        <taxon>Danaus</taxon>
    </lineage>
</organism>
<comment type="caution">
    <text evidence="1">The sequence shown here is derived from an EMBL/GenBank/DDBJ whole genome shotgun (WGS) entry which is preliminary data.</text>
</comment>
<dbReference type="InParanoid" id="A0A212EQS0"/>
<name>A0A212EQS0_DANPL</name>